<dbReference type="SMART" id="SM00409">
    <property type="entry name" value="IG"/>
    <property type="match status" value="1"/>
</dbReference>
<evidence type="ECO:0000313" key="6">
    <source>
        <dbReference type="Proteomes" id="UP000265020"/>
    </source>
</evidence>
<dbReference type="InterPro" id="IPR050413">
    <property type="entry name" value="TCR_beta_variable"/>
</dbReference>
<dbReference type="OMA" id="SEVAELX"/>
<dbReference type="InterPro" id="IPR036179">
    <property type="entry name" value="Ig-like_dom_sf"/>
</dbReference>
<evidence type="ECO:0000256" key="1">
    <source>
        <dbReference type="ARBA" id="ARBA00022729"/>
    </source>
</evidence>
<dbReference type="AlphaFoldDB" id="A0A3Q2D992"/>
<dbReference type="InterPro" id="IPR013783">
    <property type="entry name" value="Ig-like_fold"/>
</dbReference>
<dbReference type="Pfam" id="PF07686">
    <property type="entry name" value="V-set"/>
    <property type="match status" value="1"/>
</dbReference>
<keyword evidence="6" id="KW-1185">Reference proteome</keyword>
<name>A0A3Q2D992_CYPVA</name>
<dbReference type="PROSITE" id="PS50835">
    <property type="entry name" value="IG_LIKE"/>
    <property type="match status" value="1"/>
</dbReference>
<evidence type="ECO:0000313" key="5">
    <source>
        <dbReference type="Ensembl" id="ENSCVAP00000015004.1"/>
    </source>
</evidence>
<dbReference type="PANTHER" id="PTHR23268">
    <property type="entry name" value="T-CELL RECEPTOR BETA CHAIN"/>
    <property type="match status" value="1"/>
</dbReference>
<proteinExistence type="predicted"/>
<dbReference type="GO" id="GO:0005886">
    <property type="term" value="C:plasma membrane"/>
    <property type="evidence" value="ECO:0007669"/>
    <property type="project" value="TreeGrafter"/>
</dbReference>
<feature type="region of interest" description="Disordered" evidence="3">
    <location>
        <begin position="165"/>
        <end position="190"/>
    </location>
</feature>
<dbReference type="CDD" id="cd00099">
    <property type="entry name" value="IgV"/>
    <property type="match status" value="1"/>
</dbReference>
<organism evidence="5 6">
    <name type="scientific">Cyprinodon variegatus</name>
    <name type="common">Sheepshead minnow</name>
    <dbReference type="NCBI Taxonomy" id="28743"/>
    <lineage>
        <taxon>Eukaryota</taxon>
        <taxon>Metazoa</taxon>
        <taxon>Chordata</taxon>
        <taxon>Craniata</taxon>
        <taxon>Vertebrata</taxon>
        <taxon>Euteleostomi</taxon>
        <taxon>Actinopterygii</taxon>
        <taxon>Neopterygii</taxon>
        <taxon>Teleostei</taxon>
        <taxon>Neoteleostei</taxon>
        <taxon>Acanthomorphata</taxon>
        <taxon>Ovalentaria</taxon>
        <taxon>Atherinomorphae</taxon>
        <taxon>Cyprinodontiformes</taxon>
        <taxon>Cyprinodontidae</taxon>
        <taxon>Cyprinodon</taxon>
    </lineage>
</organism>
<feature type="domain" description="Ig-like" evidence="4">
    <location>
        <begin position="23"/>
        <end position="115"/>
    </location>
</feature>
<evidence type="ECO:0000256" key="3">
    <source>
        <dbReference type="SAM" id="MobiDB-lite"/>
    </source>
</evidence>
<keyword evidence="2" id="KW-0391">Immunity</keyword>
<accession>A0A3Q2D992</accession>
<evidence type="ECO:0000256" key="2">
    <source>
        <dbReference type="ARBA" id="ARBA00022859"/>
    </source>
</evidence>
<dbReference type="SUPFAM" id="SSF48726">
    <property type="entry name" value="Immunoglobulin"/>
    <property type="match status" value="1"/>
</dbReference>
<keyword evidence="1" id="KW-0732">Signal</keyword>
<sequence length="190" mass="22220">MVRFCLDYSNIWDGKFLRIIFSPLCSAEFPIITVQLGEPVTLTCFPENLKVVTWVYWYKQSAGNTLELIAKVHKSKKQIYEHGFQRSRFKITYNGNKSTLTILSSAEQDEGMYHCGFMDWSEFTWTGTYLSVRGKRLVFLKPKIWFYENGLDLDYAALHFSGGKEQKSKKKREQKTEESVYSQVIFNSNK</sequence>
<reference evidence="5" key="1">
    <citation type="submission" date="2025-08" db="UniProtKB">
        <authorList>
            <consortium name="Ensembl"/>
        </authorList>
    </citation>
    <scope>IDENTIFICATION</scope>
</reference>
<dbReference type="InterPro" id="IPR013106">
    <property type="entry name" value="Ig_V-set"/>
</dbReference>
<dbReference type="Gene3D" id="2.60.40.10">
    <property type="entry name" value="Immunoglobulins"/>
    <property type="match status" value="1"/>
</dbReference>
<evidence type="ECO:0000259" key="4">
    <source>
        <dbReference type="PROSITE" id="PS50835"/>
    </source>
</evidence>
<dbReference type="Proteomes" id="UP000265020">
    <property type="component" value="Unassembled WGS sequence"/>
</dbReference>
<dbReference type="Ensembl" id="ENSCVAT00000022975.1">
    <property type="protein sequence ID" value="ENSCVAP00000015004.1"/>
    <property type="gene ID" value="ENSCVAG00000017736.1"/>
</dbReference>
<dbReference type="GeneTree" id="ENSGT00940000170413"/>
<dbReference type="STRING" id="28743.ENSCVAP00000015004"/>
<reference evidence="5" key="2">
    <citation type="submission" date="2025-09" db="UniProtKB">
        <authorList>
            <consortium name="Ensembl"/>
        </authorList>
    </citation>
    <scope>IDENTIFICATION</scope>
</reference>
<dbReference type="InterPro" id="IPR007110">
    <property type="entry name" value="Ig-like_dom"/>
</dbReference>
<dbReference type="PANTHER" id="PTHR23268:SF117">
    <property type="entry name" value="T CELL RECEPTOR BETA VARIABLE 29-1"/>
    <property type="match status" value="1"/>
</dbReference>
<dbReference type="GO" id="GO:0007166">
    <property type="term" value="P:cell surface receptor signaling pathway"/>
    <property type="evidence" value="ECO:0007669"/>
    <property type="project" value="TreeGrafter"/>
</dbReference>
<dbReference type="InterPro" id="IPR003599">
    <property type="entry name" value="Ig_sub"/>
</dbReference>
<dbReference type="GO" id="GO:0002376">
    <property type="term" value="P:immune system process"/>
    <property type="evidence" value="ECO:0007669"/>
    <property type="project" value="UniProtKB-KW"/>
</dbReference>
<protein>
    <recommendedName>
        <fullName evidence="4">Ig-like domain-containing protein</fullName>
    </recommendedName>
</protein>
<feature type="compositionally biased region" description="Polar residues" evidence="3">
    <location>
        <begin position="180"/>
        <end position="190"/>
    </location>
</feature>